<protein>
    <submittedName>
        <fullName evidence="2">Uncharacterized protein</fullName>
    </submittedName>
</protein>
<evidence type="ECO:0000256" key="1">
    <source>
        <dbReference type="SAM" id="MobiDB-lite"/>
    </source>
</evidence>
<organism evidence="2 3">
    <name type="scientific">Methylobacterium crusticola</name>
    <dbReference type="NCBI Taxonomy" id="1697972"/>
    <lineage>
        <taxon>Bacteria</taxon>
        <taxon>Pseudomonadati</taxon>
        <taxon>Pseudomonadota</taxon>
        <taxon>Alphaproteobacteria</taxon>
        <taxon>Hyphomicrobiales</taxon>
        <taxon>Methylobacteriaceae</taxon>
        <taxon>Methylobacterium</taxon>
    </lineage>
</organism>
<accession>A0ABQ4R3A4</accession>
<comment type="caution">
    <text evidence="2">The sequence shown here is derived from an EMBL/GenBank/DDBJ whole genome shotgun (WGS) entry which is preliminary data.</text>
</comment>
<dbReference type="Proteomes" id="UP001055167">
    <property type="component" value="Unassembled WGS sequence"/>
</dbReference>
<reference evidence="2" key="2">
    <citation type="submission" date="2021-08" db="EMBL/GenBank/DDBJ databases">
        <authorList>
            <person name="Tani A."/>
            <person name="Ola A."/>
            <person name="Ogura Y."/>
            <person name="Katsura K."/>
            <person name="Hayashi T."/>
        </authorList>
    </citation>
    <scope>NUCLEOTIDE SEQUENCE</scope>
    <source>
        <strain evidence="2">KCTC 52305</strain>
    </source>
</reference>
<evidence type="ECO:0000313" key="3">
    <source>
        <dbReference type="Proteomes" id="UP001055167"/>
    </source>
</evidence>
<proteinExistence type="predicted"/>
<evidence type="ECO:0000313" key="2">
    <source>
        <dbReference type="EMBL" id="GJD51944.1"/>
    </source>
</evidence>
<sequence>MNPVATSTESRAWRASATVKKRIRMCGRPAVPKISATPRDTAETGSFTRPPGAMMAWLRGWSATARANSASRLKPKRARIRPDIRAVPDRSRTALMICTQVVARMPPKAT</sequence>
<dbReference type="EMBL" id="BPQH01000016">
    <property type="protein sequence ID" value="GJD51944.1"/>
    <property type="molecule type" value="Genomic_DNA"/>
</dbReference>
<name>A0ABQ4R3A4_9HYPH</name>
<feature type="region of interest" description="Disordered" evidence="1">
    <location>
        <begin position="29"/>
        <end position="49"/>
    </location>
</feature>
<reference evidence="2" key="1">
    <citation type="journal article" date="2021" name="Front. Microbiol.">
        <title>Comprehensive Comparative Genomics and Phenotyping of Methylobacterium Species.</title>
        <authorList>
            <person name="Alessa O."/>
            <person name="Ogura Y."/>
            <person name="Fujitani Y."/>
            <person name="Takami H."/>
            <person name="Hayashi T."/>
            <person name="Sahin N."/>
            <person name="Tani A."/>
        </authorList>
    </citation>
    <scope>NUCLEOTIDE SEQUENCE</scope>
    <source>
        <strain evidence="2">KCTC 52305</strain>
    </source>
</reference>
<keyword evidence="3" id="KW-1185">Reference proteome</keyword>
<gene>
    <name evidence="2" type="ORF">OPKNFCMD_4703</name>
</gene>